<feature type="transmembrane region" description="Helical" evidence="1">
    <location>
        <begin position="85"/>
        <end position="101"/>
    </location>
</feature>
<feature type="transmembrane region" description="Helical" evidence="1">
    <location>
        <begin position="193"/>
        <end position="210"/>
    </location>
</feature>
<dbReference type="Proteomes" id="UP000831019">
    <property type="component" value="Chromosome"/>
</dbReference>
<accession>A0ABY3ZKS8</accession>
<dbReference type="RefSeq" id="WP_243260896.1">
    <property type="nucleotide sequence ID" value="NZ_CP085144.1"/>
</dbReference>
<keyword evidence="1" id="KW-0812">Transmembrane</keyword>
<evidence type="ECO:0000256" key="1">
    <source>
        <dbReference type="SAM" id="Phobius"/>
    </source>
</evidence>
<gene>
    <name evidence="2" type="ORF">DSM109990_02098</name>
</gene>
<dbReference type="PANTHER" id="PTHR33802">
    <property type="entry name" value="SI:CH211-161H7.5-RELATED"/>
    <property type="match status" value="1"/>
</dbReference>
<dbReference type="EMBL" id="CP085144">
    <property type="protein sequence ID" value="UOA15272.1"/>
    <property type="molecule type" value="Genomic_DNA"/>
</dbReference>
<feature type="transmembrane region" description="Helical" evidence="1">
    <location>
        <begin position="216"/>
        <end position="235"/>
    </location>
</feature>
<sequence length="238" mass="25096">MPKSSRTLIAALALLLSIAFAISPFFVPSFAGFDPNQFPIPQDNPPAQPAGYAFSVWGLIYLWLIVGLGYGLLRAPRDAQWHDMRVPLCLSLAVGTTWLAVAVMSPVWAAVLIWIMLVTALLALFLSPVEDPLWAAAPVGLYAGWLSAASCVSLALLAAGYGYLDGQTAALVFVGLAAALGLIIQTALGRTPTYGIAVIWGLMGVVVTNWGETPVVAYLALAGSVTVALPTLRAFRRG</sequence>
<feature type="transmembrane region" description="Helical" evidence="1">
    <location>
        <begin position="169"/>
        <end position="188"/>
    </location>
</feature>
<feature type="transmembrane region" description="Helical" evidence="1">
    <location>
        <begin position="139"/>
        <end position="163"/>
    </location>
</feature>
<feature type="transmembrane region" description="Helical" evidence="1">
    <location>
        <begin position="107"/>
        <end position="127"/>
    </location>
</feature>
<organism evidence="2 3">
    <name type="scientific">Sulfitobacter dubius</name>
    <dbReference type="NCBI Taxonomy" id="218673"/>
    <lineage>
        <taxon>Bacteria</taxon>
        <taxon>Pseudomonadati</taxon>
        <taxon>Pseudomonadota</taxon>
        <taxon>Alphaproteobacteria</taxon>
        <taxon>Rhodobacterales</taxon>
        <taxon>Roseobacteraceae</taxon>
        <taxon>Sulfitobacter</taxon>
    </lineage>
</organism>
<feature type="transmembrane region" description="Helical" evidence="1">
    <location>
        <begin position="52"/>
        <end position="73"/>
    </location>
</feature>
<protein>
    <recommendedName>
        <fullName evidence="4">TspO and MBR related proteins</fullName>
    </recommendedName>
</protein>
<name>A0ABY3ZKS8_9RHOB</name>
<proteinExistence type="predicted"/>
<dbReference type="PANTHER" id="PTHR33802:SF1">
    <property type="entry name" value="XK-RELATED PROTEIN"/>
    <property type="match status" value="1"/>
</dbReference>
<evidence type="ECO:0000313" key="2">
    <source>
        <dbReference type="EMBL" id="UOA15272.1"/>
    </source>
</evidence>
<reference evidence="3" key="1">
    <citation type="journal article" date="2022" name="Microorganisms">
        <title>Beyond the ABCs#Discovery of Three New Plasmid Types in Rhodobacterales (RepQ, RepY, RepW).</title>
        <authorList>
            <person name="Freese H.M."/>
            <person name="Ringel V."/>
            <person name="Overmann J."/>
            <person name="Petersen J."/>
        </authorList>
    </citation>
    <scope>NUCLEOTIDE SEQUENCE [LARGE SCALE GENOMIC DNA]</scope>
    <source>
        <strain evidence="3">DSM 109990</strain>
    </source>
</reference>
<keyword evidence="1" id="KW-1133">Transmembrane helix</keyword>
<keyword evidence="3" id="KW-1185">Reference proteome</keyword>
<evidence type="ECO:0008006" key="4">
    <source>
        <dbReference type="Google" id="ProtNLM"/>
    </source>
</evidence>
<evidence type="ECO:0000313" key="3">
    <source>
        <dbReference type="Proteomes" id="UP000831019"/>
    </source>
</evidence>
<keyword evidence="1" id="KW-0472">Membrane</keyword>